<dbReference type="PANTHER" id="PTHR21646:SF24">
    <property type="entry name" value="UBIQUITIN CARBOXYL-TERMINAL HYDROLASE"/>
    <property type="match status" value="1"/>
</dbReference>
<evidence type="ECO:0000256" key="5">
    <source>
        <dbReference type="ARBA" id="ARBA00022786"/>
    </source>
</evidence>
<dbReference type="PANTHER" id="PTHR21646">
    <property type="entry name" value="UBIQUITIN CARBOXYL-TERMINAL HYDROLASE"/>
    <property type="match status" value="1"/>
</dbReference>
<dbReference type="Gene3D" id="3.90.70.10">
    <property type="entry name" value="Cysteine proteinases"/>
    <property type="match status" value="1"/>
</dbReference>
<keyword evidence="5" id="KW-0833">Ubl conjugation pathway</keyword>
<dbReference type="InterPro" id="IPR028889">
    <property type="entry name" value="USP"/>
</dbReference>
<dbReference type="OrthoDB" id="265776at2759"/>
<dbReference type="EMBL" id="UZAM01007791">
    <property type="protein sequence ID" value="VDP01448.1"/>
    <property type="molecule type" value="Genomic_DNA"/>
</dbReference>
<dbReference type="Gene3D" id="3.30.2230.10">
    <property type="entry name" value="DUSP-like"/>
    <property type="match status" value="1"/>
</dbReference>
<dbReference type="InterPro" id="IPR050185">
    <property type="entry name" value="Ub_carboxyl-term_hydrolase"/>
</dbReference>
<comment type="catalytic activity">
    <reaction evidence="1">
        <text>Thiol-dependent hydrolysis of ester, thioester, amide, peptide and isopeptide bonds formed by the C-terminal Gly of ubiquitin (a 76-residue protein attached to proteins as an intracellular targeting signal).</text>
        <dbReference type="EC" id="3.4.19.12"/>
    </reaction>
</comment>
<evidence type="ECO:0000256" key="1">
    <source>
        <dbReference type="ARBA" id="ARBA00000707"/>
    </source>
</evidence>
<evidence type="ECO:0000256" key="4">
    <source>
        <dbReference type="ARBA" id="ARBA00022670"/>
    </source>
</evidence>
<evidence type="ECO:0000259" key="8">
    <source>
        <dbReference type="PROSITE" id="PS50235"/>
    </source>
</evidence>
<feature type="non-terminal residue" evidence="9">
    <location>
        <position position="432"/>
    </location>
</feature>
<organism evidence="9 10">
    <name type="scientific">Soboliphyme baturini</name>
    <dbReference type="NCBI Taxonomy" id="241478"/>
    <lineage>
        <taxon>Eukaryota</taxon>
        <taxon>Metazoa</taxon>
        <taxon>Ecdysozoa</taxon>
        <taxon>Nematoda</taxon>
        <taxon>Enoplea</taxon>
        <taxon>Dorylaimia</taxon>
        <taxon>Dioctophymatida</taxon>
        <taxon>Dioctophymatoidea</taxon>
        <taxon>Soboliphymatidae</taxon>
        <taxon>Soboliphyme</taxon>
    </lineage>
</organism>
<keyword evidence="7" id="KW-0788">Thiol protease</keyword>
<dbReference type="GO" id="GO:0006508">
    <property type="term" value="P:proteolysis"/>
    <property type="evidence" value="ECO:0007669"/>
    <property type="project" value="UniProtKB-KW"/>
</dbReference>
<dbReference type="Proteomes" id="UP000270296">
    <property type="component" value="Unassembled WGS sequence"/>
</dbReference>
<dbReference type="InterPro" id="IPR038765">
    <property type="entry name" value="Papain-like_cys_pep_sf"/>
</dbReference>
<dbReference type="InterPro" id="IPR035927">
    <property type="entry name" value="DUSP-like_sf"/>
</dbReference>
<keyword evidence="6" id="KW-0378">Hydrolase</keyword>
<dbReference type="PROSITE" id="PS00972">
    <property type="entry name" value="USP_1"/>
    <property type="match status" value="1"/>
</dbReference>
<evidence type="ECO:0000313" key="9">
    <source>
        <dbReference type="EMBL" id="VDP01448.1"/>
    </source>
</evidence>
<accession>A0A3P8AX02</accession>
<reference evidence="9 10" key="1">
    <citation type="submission" date="2018-11" db="EMBL/GenBank/DDBJ databases">
        <authorList>
            <consortium name="Pathogen Informatics"/>
        </authorList>
    </citation>
    <scope>NUCLEOTIDE SEQUENCE [LARGE SCALE GENOMIC DNA]</scope>
</reference>
<sequence length="432" mass="48783">MVCRKRKDGKVLNVDVVAFYRYLVDARWFDQLRRCYESSSASSHCADQCVAANVGPIDNSALIEKDPYDERRVRLKRGLVEKNDFVLVPAESLSWSSLNIAEDLEAKIAKLFKLDSSTHWRLFQKVDTNRYELLLPVAKRPSDLEQLSIVPEKPLVIDVQTSGKWHLNGKQPQSQGMKCTDDEVNENSSAVDSCTDDLADYDEAVPSKSIFFGPSNPSINPPPSSLSVYGARGTSVVPGLCGLTNMGNTCFMNSALQCLSNIPPLTEYFLSGRYEAEINEKNPLGMHGELAKAYANLLQQIWSGNETSFFPRRFKSTVGRYQPMFSGYQQQDSHELMAFLLDGLHEELNRVKNKPYMETKDSDSKSDEVLAAESWRIYKMRNDSISTLVCPECDKVSVTFDPFGYLSLPLPEKFDRTLCVVFVPLDYRRPIN</sequence>
<dbReference type="InterPro" id="IPR018200">
    <property type="entry name" value="USP_CS"/>
</dbReference>
<dbReference type="Pfam" id="PF00443">
    <property type="entry name" value="UCH"/>
    <property type="match status" value="1"/>
</dbReference>
<dbReference type="GO" id="GO:0004843">
    <property type="term" value="F:cysteine-type deubiquitinase activity"/>
    <property type="evidence" value="ECO:0007669"/>
    <property type="project" value="UniProtKB-EC"/>
</dbReference>
<proteinExistence type="inferred from homology"/>
<evidence type="ECO:0000256" key="2">
    <source>
        <dbReference type="ARBA" id="ARBA00009085"/>
    </source>
</evidence>
<dbReference type="SUPFAM" id="SSF54001">
    <property type="entry name" value="Cysteine proteinases"/>
    <property type="match status" value="1"/>
</dbReference>
<dbReference type="EC" id="3.4.19.12" evidence="3"/>
<dbReference type="SUPFAM" id="SSF143791">
    <property type="entry name" value="DUSP-like"/>
    <property type="match status" value="1"/>
</dbReference>
<evidence type="ECO:0000313" key="10">
    <source>
        <dbReference type="Proteomes" id="UP000270296"/>
    </source>
</evidence>
<keyword evidence="4" id="KW-0645">Protease</keyword>
<dbReference type="PROSITE" id="PS50235">
    <property type="entry name" value="USP_3"/>
    <property type="match status" value="1"/>
</dbReference>
<feature type="domain" description="USP" evidence="8">
    <location>
        <begin position="241"/>
        <end position="432"/>
    </location>
</feature>
<comment type="similarity">
    <text evidence="2">Belongs to the peptidase C19 family.</text>
</comment>
<evidence type="ECO:0000256" key="6">
    <source>
        <dbReference type="ARBA" id="ARBA00022801"/>
    </source>
</evidence>
<gene>
    <name evidence="9" type="ORF">SBAD_LOCUS3521</name>
</gene>
<evidence type="ECO:0000256" key="3">
    <source>
        <dbReference type="ARBA" id="ARBA00012759"/>
    </source>
</evidence>
<dbReference type="AlphaFoldDB" id="A0A3P8AX02"/>
<name>A0A3P8AX02_9BILA</name>
<keyword evidence="10" id="KW-1185">Reference proteome</keyword>
<protein>
    <recommendedName>
        <fullName evidence="3">ubiquitinyl hydrolase 1</fullName>
        <ecNumber evidence="3">3.4.19.12</ecNumber>
    </recommendedName>
</protein>
<dbReference type="InterPro" id="IPR001394">
    <property type="entry name" value="Peptidase_C19_UCH"/>
</dbReference>
<dbReference type="GO" id="GO:0016579">
    <property type="term" value="P:protein deubiquitination"/>
    <property type="evidence" value="ECO:0007669"/>
    <property type="project" value="InterPro"/>
</dbReference>
<evidence type="ECO:0000256" key="7">
    <source>
        <dbReference type="ARBA" id="ARBA00022807"/>
    </source>
</evidence>